<feature type="region of interest" description="Disordered" evidence="2">
    <location>
        <begin position="76"/>
        <end position="113"/>
    </location>
</feature>
<dbReference type="RefSeq" id="WP_386765905.1">
    <property type="nucleotide sequence ID" value="NZ_JBHSTI010000008.1"/>
</dbReference>
<sequence length="244" mass="25853">MSEQPPTYAVGQEVNGYRWTGTEWEPVAPAAAPVLTAPTAQPEARAKKPIWKRWWFWVLAVLLLFIIAGALGGGGGDKAATTTPSSTPTSSSPDSASEEPTESEPAEEPVDALPGLKTAVADGKFEFTATSLKCGVKSVGNEILGTKAQGQFCLIGITVKNIGDEAQILFDSNQVVFDKDGKKYESDTEAAIYANEDSSVFIEEINPGNSVKGILVFDVPKTVKPTLIEFHDSAFSGGVQVSLS</sequence>
<protein>
    <submittedName>
        <fullName evidence="5">DUF4352 domain-containing protein</fullName>
    </submittedName>
</protein>
<evidence type="ECO:0000256" key="2">
    <source>
        <dbReference type="SAM" id="MobiDB-lite"/>
    </source>
</evidence>
<dbReference type="InterPro" id="IPR029050">
    <property type="entry name" value="Immunoprotect_excell_Ig-like"/>
</dbReference>
<keyword evidence="3" id="KW-0472">Membrane</keyword>
<dbReference type="Pfam" id="PF11611">
    <property type="entry name" value="DUF4352"/>
    <property type="match status" value="1"/>
</dbReference>
<feature type="compositionally biased region" description="Acidic residues" evidence="2">
    <location>
        <begin position="96"/>
        <end position="110"/>
    </location>
</feature>
<feature type="compositionally biased region" description="Low complexity" evidence="2">
    <location>
        <begin position="79"/>
        <end position="95"/>
    </location>
</feature>
<dbReference type="EMBL" id="JBHSTI010000008">
    <property type="protein sequence ID" value="MFC6238048.1"/>
    <property type="molecule type" value="Genomic_DNA"/>
</dbReference>
<keyword evidence="6" id="KW-1185">Reference proteome</keyword>
<evidence type="ECO:0000256" key="1">
    <source>
        <dbReference type="ARBA" id="ARBA00022729"/>
    </source>
</evidence>
<dbReference type="Gene3D" id="2.60.40.1240">
    <property type="match status" value="1"/>
</dbReference>
<feature type="transmembrane region" description="Helical" evidence="3">
    <location>
        <begin position="54"/>
        <end position="75"/>
    </location>
</feature>
<dbReference type="InterPro" id="IPR029051">
    <property type="entry name" value="DUF4352"/>
</dbReference>
<evidence type="ECO:0000313" key="5">
    <source>
        <dbReference type="EMBL" id="MFC6238048.1"/>
    </source>
</evidence>
<proteinExistence type="predicted"/>
<evidence type="ECO:0000313" key="6">
    <source>
        <dbReference type="Proteomes" id="UP001596138"/>
    </source>
</evidence>
<organism evidence="5 6">
    <name type="scientific">Longivirga aurantiaca</name>
    <dbReference type="NCBI Taxonomy" id="1837743"/>
    <lineage>
        <taxon>Bacteria</taxon>
        <taxon>Bacillati</taxon>
        <taxon>Actinomycetota</taxon>
        <taxon>Actinomycetes</taxon>
        <taxon>Sporichthyales</taxon>
        <taxon>Sporichthyaceae</taxon>
        <taxon>Longivirga</taxon>
    </lineage>
</organism>
<dbReference type="Proteomes" id="UP001596138">
    <property type="component" value="Unassembled WGS sequence"/>
</dbReference>
<name>A0ABW1T040_9ACTN</name>
<reference evidence="6" key="1">
    <citation type="journal article" date="2019" name="Int. J. Syst. Evol. Microbiol.">
        <title>The Global Catalogue of Microorganisms (GCM) 10K type strain sequencing project: providing services to taxonomists for standard genome sequencing and annotation.</title>
        <authorList>
            <consortium name="The Broad Institute Genomics Platform"/>
            <consortium name="The Broad Institute Genome Sequencing Center for Infectious Disease"/>
            <person name="Wu L."/>
            <person name="Ma J."/>
        </authorList>
    </citation>
    <scope>NUCLEOTIDE SEQUENCE [LARGE SCALE GENOMIC DNA]</scope>
    <source>
        <strain evidence="6">CGMCC 4.7317</strain>
    </source>
</reference>
<comment type="caution">
    <text evidence="5">The sequence shown here is derived from an EMBL/GenBank/DDBJ whole genome shotgun (WGS) entry which is preliminary data.</text>
</comment>
<accession>A0ABW1T040</accession>
<keyword evidence="3" id="KW-1133">Transmembrane helix</keyword>
<feature type="domain" description="DUF4352" evidence="4">
    <location>
        <begin position="119"/>
        <end position="238"/>
    </location>
</feature>
<gene>
    <name evidence="5" type="ORF">ACFQGU_09165</name>
</gene>
<evidence type="ECO:0000256" key="3">
    <source>
        <dbReference type="SAM" id="Phobius"/>
    </source>
</evidence>
<evidence type="ECO:0000259" key="4">
    <source>
        <dbReference type="Pfam" id="PF11611"/>
    </source>
</evidence>
<keyword evidence="3" id="KW-0812">Transmembrane</keyword>
<keyword evidence="1" id="KW-0732">Signal</keyword>